<gene>
    <name evidence="12" type="ORF">DIU31_010660</name>
</gene>
<dbReference type="PANTHER" id="PTHR22600:SF57">
    <property type="entry name" value="BETA-N-ACETYLHEXOSAMINIDASE"/>
    <property type="match status" value="1"/>
</dbReference>
<feature type="region of interest" description="Disordered" evidence="8">
    <location>
        <begin position="273"/>
        <end position="305"/>
    </location>
</feature>
<dbReference type="EC" id="3.2.1.52" evidence="3"/>
<dbReference type="GO" id="GO:0016020">
    <property type="term" value="C:membrane"/>
    <property type="evidence" value="ECO:0007669"/>
    <property type="project" value="TreeGrafter"/>
</dbReference>
<evidence type="ECO:0000256" key="2">
    <source>
        <dbReference type="ARBA" id="ARBA00006285"/>
    </source>
</evidence>
<keyword evidence="9" id="KW-0732">Signal</keyword>
<comment type="catalytic activity">
    <reaction evidence="1">
        <text>Hydrolysis of terminal non-reducing N-acetyl-D-hexosamine residues in N-acetyl-beta-D-hexosaminides.</text>
        <dbReference type="EC" id="3.2.1.52"/>
    </reaction>
</comment>
<organism evidence="12 13">
    <name type="scientific">Mucilaginibacter rubeus</name>
    <dbReference type="NCBI Taxonomy" id="2027860"/>
    <lineage>
        <taxon>Bacteria</taxon>
        <taxon>Pseudomonadati</taxon>
        <taxon>Bacteroidota</taxon>
        <taxon>Sphingobacteriia</taxon>
        <taxon>Sphingobacteriales</taxon>
        <taxon>Sphingobacteriaceae</taxon>
        <taxon>Mucilaginibacter</taxon>
    </lineage>
</organism>
<feature type="domain" description="Glycoside hydrolase family 20 catalytic" evidence="10">
    <location>
        <begin position="165"/>
        <end position="502"/>
    </location>
</feature>
<evidence type="ECO:0000256" key="3">
    <source>
        <dbReference type="ARBA" id="ARBA00012663"/>
    </source>
</evidence>
<feature type="active site" description="Proton donor" evidence="7">
    <location>
        <position position="343"/>
    </location>
</feature>
<name>A0AAE6MI90_9SPHI</name>
<dbReference type="PANTHER" id="PTHR22600">
    <property type="entry name" value="BETA-HEXOSAMINIDASE"/>
    <property type="match status" value="1"/>
</dbReference>
<accession>A0AAE6MI90</accession>
<dbReference type="InterPro" id="IPR029018">
    <property type="entry name" value="Hex-like_dom2"/>
</dbReference>
<keyword evidence="5" id="KW-0325">Glycoprotein</keyword>
<feature type="signal peptide" evidence="9">
    <location>
        <begin position="1"/>
        <end position="21"/>
    </location>
</feature>
<dbReference type="Proteomes" id="UP000250557">
    <property type="component" value="Chromosome"/>
</dbReference>
<evidence type="ECO:0000259" key="11">
    <source>
        <dbReference type="Pfam" id="PF14845"/>
    </source>
</evidence>
<dbReference type="InterPro" id="IPR029019">
    <property type="entry name" value="HEX_eukaryotic_N"/>
</dbReference>
<sequence length="720" mass="81408">MIIMRTILITILSLLTISAFAQESAPLNLMPIPSRLQRNNGKFRITEKLTVSVSAEAKDSVLYRAVNRAYKRLNSKTAALFGQQYITPNDTLKNAVMQIKAASKTLMKIGIDESYKLTIDNSHINLTAPNTIGVLRGLQTLIQLCSLDGDGYYFPCVSITDAPRFQWRGIMIDVARHFISVDEIERNIDAMATVKMNILHWHLTDDEGFRVESKLFPLLQAKGSNGDYYTQAQLREVVQYASDRGIIVEPEFDMPGHSQSWFAGYPELASRPGPYRPGPRSQWMQEHPDPNRPKNSGPASVVNDLEGSTFDATNEKVYKFLDKFIGEMTSIFPAEYVHIGADENNGLAWKLNPKIADWMTKHKMQSTDDLERYFVSRIYDILKKHHKQMVGWEEIYNNNGQLPKDAIVHKWIPPSLSKFVKSHGTADEFASHGYGTILSEGFYLDVFMPASFHYTNPVLMQETSPKILGGEAAQWAEMIDNENASLRVWPRAGAIAERLWSPVSVSDVDDMYRRLFILREQLSQQGLLNIYEYDRALGQIVDKENVVYLKTLVDVLTPINGYMKAMGNMMKSPALGYQTTPLTFVSDFVACDSETQKKFRALVKVYLENHDKSVEEKIRWYLIQWQNNQTHLDPLFAGNRRLLEIQNHSKNLASAAAIGLEALTRADKSTEVDNAWVQKNIDLLNSYTTAHAETKLAIISEVSSLVSGKLIDEPKASVGF</sequence>
<evidence type="ECO:0000313" key="13">
    <source>
        <dbReference type="Proteomes" id="UP000250557"/>
    </source>
</evidence>
<protein>
    <recommendedName>
        <fullName evidence="3">beta-N-acetylhexosaminidase</fullName>
        <ecNumber evidence="3">3.2.1.52</ecNumber>
    </recommendedName>
</protein>
<evidence type="ECO:0000256" key="7">
    <source>
        <dbReference type="PIRSR" id="PIRSR625705-1"/>
    </source>
</evidence>
<dbReference type="GO" id="GO:0030203">
    <property type="term" value="P:glycosaminoglycan metabolic process"/>
    <property type="evidence" value="ECO:0007669"/>
    <property type="project" value="TreeGrafter"/>
</dbReference>
<evidence type="ECO:0000256" key="5">
    <source>
        <dbReference type="ARBA" id="ARBA00023180"/>
    </source>
</evidence>
<dbReference type="Pfam" id="PF00728">
    <property type="entry name" value="Glyco_hydro_20"/>
    <property type="match status" value="1"/>
</dbReference>
<feature type="chain" id="PRO_5042010094" description="beta-N-acetylhexosaminidase" evidence="9">
    <location>
        <begin position="22"/>
        <end position="720"/>
    </location>
</feature>
<evidence type="ECO:0000256" key="8">
    <source>
        <dbReference type="SAM" id="MobiDB-lite"/>
    </source>
</evidence>
<dbReference type="Pfam" id="PF14845">
    <property type="entry name" value="Glycohydro_20b2"/>
    <property type="match status" value="1"/>
</dbReference>
<dbReference type="Gene3D" id="3.30.379.10">
    <property type="entry name" value="Chitobiase/beta-hexosaminidase domain 2-like"/>
    <property type="match status" value="1"/>
</dbReference>
<keyword evidence="6" id="KW-0326">Glycosidase</keyword>
<keyword evidence="4" id="KW-0378">Hydrolase</keyword>
<evidence type="ECO:0000256" key="9">
    <source>
        <dbReference type="SAM" id="SignalP"/>
    </source>
</evidence>
<evidence type="ECO:0000256" key="1">
    <source>
        <dbReference type="ARBA" id="ARBA00001231"/>
    </source>
</evidence>
<dbReference type="GO" id="GO:0004563">
    <property type="term" value="F:beta-N-acetylhexosaminidase activity"/>
    <property type="evidence" value="ECO:0007669"/>
    <property type="project" value="UniProtKB-EC"/>
</dbReference>
<dbReference type="Gene3D" id="3.20.20.80">
    <property type="entry name" value="Glycosidases"/>
    <property type="match status" value="1"/>
</dbReference>
<feature type="domain" description="Beta-hexosaminidase eukaryotic type N-terminal" evidence="11">
    <location>
        <begin position="29"/>
        <end position="144"/>
    </location>
</feature>
<dbReference type="InterPro" id="IPR025705">
    <property type="entry name" value="Beta_hexosaminidase_sua/sub"/>
</dbReference>
<dbReference type="SUPFAM" id="SSF51445">
    <property type="entry name" value="(Trans)glycosidases"/>
    <property type="match status" value="1"/>
</dbReference>
<dbReference type="InterPro" id="IPR017853">
    <property type="entry name" value="GH"/>
</dbReference>
<comment type="similarity">
    <text evidence="2">Belongs to the glycosyl hydrolase 20 family.</text>
</comment>
<evidence type="ECO:0000259" key="10">
    <source>
        <dbReference type="Pfam" id="PF00728"/>
    </source>
</evidence>
<dbReference type="SUPFAM" id="SSF55545">
    <property type="entry name" value="beta-N-acetylhexosaminidase-like domain"/>
    <property type="match status" value="1"/>
</dbReference>
<dbReference type="PRINTS" id="PR00738">
    <property type="entry name" value="GLHYDRLASE20"/>
</dbReference>
<evidence type="ECO:0000256" key="4">
    <source>
        <dbReference type="ARBA" id="ARBA00022801"/>
    </source>
</evidence>
<dbReference type="InterPro" id="IPR015883">
    <property type="entry name" value="Glyco_hydro_20_cat"/>
</dbReference>
<evidence type="ECO:0000313" key="12">
    <source>
        <dbReference type="EMBL" id="QEM03952.1"/>
    </source>
</evidence>
<reference evidence="12 13" key="1">
    <citation type="submission" date="2019-08" db="EMBL/GenBank/DDBJ databases">
        <title>Comparative genome analysis confer to the adaptation heavy metal polluted environment.</title>
        <authorList>
            <person name="Li Y."/>
        </authorList>
    </citation>
    <scope>NUCLEOTIDE SEQUENCE [LARGE SCALE GENOMIC DNA]</scope>
    <source>
        <strain evidence="12 13">P2</strain>
    </source>
</reference>
<evidence type="ECO:0000256" key="6">
    <source>
        <dbReference type="ARBA" id="ARBA00023295"/>
    </source>
</evidence>
<dbReference type="GO" id="GO:0005975">
    <property type="term" value="P:carbohydrate metabolic process"/>
    <property type="evidence" value="ECO:0007669"/>
    <property type="project" value="InterPro"/>
</dbReference>
<proteinExistence type="inferred from homology"/>
<dbReference type="EMBL" id="CP043451">
    <property type="protein sequence ID" value="QEM03952.1"/>
    <property type="molecule type" value="Genomic_DNA"/>
</dbReference>
<dbReference type="AlphaFoldDB" id="A0AAE6MI90"/>